<feature type="domain" description="Translation initiation factor 3 C-terminal" evidence="5">
    <location>
        <begin position="78"/>
        <end position="151"/>
    </location>
</feature>
<dbReference type="Pfam" id="PF00707">
    <property type="entry name" value="IF3_C"/>
    <property type="match status" value="1"/>
</dbReference>
<comment type="similarity">
    <text evidence="1">Belongs to the IF-3 family.</text>
</comment>
<protein>
    <recommendedName>
        <fullName evidence="4">Translation initiation factor IF-3</fullName>
    </recommendedName>
</protein>
<dbReference type="GO" id="GO:0043022">
    <property type="term" value="F:ribosome binding"/>
    <property type="evidence" value="ECO:0007669"/>
    <property type="project" value="TreeGrafter"/>
</dbReference>
<reference evidence="7 8" key="1">
    <citation type="journal article" date="2016" name="Nat. Commun.">
        <title>Thousands of microbial genomes shed light on interconnected biogeochemical processes in an aquifer system.</title>
        <authorList>
            <person name="Anantharaman K."/>
            <person name="Brown C.T."/>
            <person name="Hug L.A."/>
            <person name="Sharon I."/>
            <person name="Castelle C.J."/>
            <person name="Probst A.J."/>
            <person name="Thomas B.C."/>
            <person name="Singh A."/>
            <person name="Wilkins M.J."/>
            <person name="Karaoz U."/>
            <person name="Brodie E.L."/>
            <person name="Williams K.H."/>
            <person name="Hubbard S.S."/>
            <person name="Banfield J.F."/>
        </authorList>
    </citation>
    <scope>NUCLEOTIDE SEQUENCE [LARGE SCALE GENOMIC DNA]</scope>
</reference>
<dbReference type="PANTHER" id="PTHR10938">
    <property type="entry name" value="TRANSLATION INITIATION FACTOR IF-3"/>
    <property type="match status" value="1"/>
</dbReference>
<dbReference type="Pfam" id="PF05198">
    <property type="entry name" value="IF3_N"/>
    <property type="match status" value="1"/>
</dbReference>
<dbReference type="SUPFAM" id="SSF54364">
    <property type="entry name" value="Translation initiation factor IF3, N-terminal domain"/>
    <property type="match status" value="1"/>
</dbReference>
<keyword evidence="3" id="KW-0648">Protein biosynthesis</keyword>
<dbReference type="GO" id="GO:0005737">
    <property type="term" value="C:cytoplasm"/>
    <property type="evidence" value="ECO:0007669"/>
    <property type="project" value="UniProtKB-ARBA"/>
</dbReference>
<dbReference type="Gene3D" id="3.30.110.10">
    <property type="entry name" value="Translation initiation factor 3 (IF-3), C-terminal domain"/>
    <property type="match status" value="1"/>
</dbReference>
<dbReference type="GO" id="GO:0003743">
    <property type="term" value="F:translation initiation factor activity"/>
    <property type="evidence" value="ECO:0007669"/>
    <property type="project" value="UniProtKB-UniRule"/>
</dbReference>
<dbReference type="Proteomes" id="UP000176614">
    <property type="component" value="Unassembled WGS sequence"/>
</dbReference>
<evidence type="ECO:0000256" key="1">
    <source>
        <dbReference type="ARBA" id="ARBA00005439"/>
    </source>
</evidence>
<evidence type="ECO:0000256" key="3">
    <source>
        <dbReference type="ARBA" id="ARBA00022917"/>
    </source>
</evidence>
<gene>
    <name evidence="7" type="ORF">A2264_04360</name>
</gene>
<dbReference type="InterPro" id="IPR019814">
    <property type="entry name" value="Translation_initiation_fac_3_N"/>
</dbReference>
<dbReference type="GO" id="GO:0032790">
    <property type="term" value="P:ribosome disassembly"/>
    <property type="evidence" value="ECO:0007669"/>
    <property type="project" value="TreeGrafter"/>
</dbReference>
<evidence type="ECO:0000313" key="7">
    <source>
        <dbReference type="EMBL" id="OGC63577.1"/>
    </source>
</evidence>
<comment type="caution">
    <text evidence="7">The sequence shown here is derived from an EMBL/GenBank/DDBJ whole genome shotgun (WGS) entry which is preliminary data.</text>
</comment>
<organism evidence="7 8">
    <name type="scientific">candidate division WWE3 bacterium RIFOXYA2_FULL_46_9</name>
    <dbReference type="NCBI Taxonomy" id="1802636"/>
    <lineage>
        <taxon>Bacteria</taxon>
        <taxon>Katanobacteria</taxon>
    </lineage>
</organism>
<feature type="domain" description="Translation initiation factor 3 N-terminal" evidence="6">
    <location>
        <begin position="1"/>
        <end position="69"/>
    </location>
</feature>
<evidence type="ECO:0000256" key="2">
    <source>
        <dbReference type="ARBA" id="ARBA00022540"/>
    </source>
</evidence>
<name>A0A1F4W2E1_UNCKA</name>
<dbReference type="EMBL" id="MEVT01000005">
    <property type="protein sequence ID" value="OGC63577.1"/>
    <property type="molecule type" value="Genomic_DNA"/>
</dbReference>
<dbReference type="InterPro" id="IPR036788">
    <property type="entry name" value="T_IF-3_C_sf"/>
</dbReference>
<dbReference type="InterPro" id="IPR036787">
    <property type="entry name" value="T_IF-3_N_sf"/>
</dbReference>
<dbReference type="InterPro" id="IPR019815">
    <property type="entry name" value="Translation_initiation_fac_3_C"/>
</dbReference>
<dbReference type="Gene3D" id="3.10.20.80">
    <property type="entry name" value="Translation initiation factor 3 (IF-3), N-terminal domain"/>
    <property type="match status" value="1"/>
</dbReference>
<dbReference type="AlphaFoldDB" id="A0A1F4W2E1"/>
<dbReference type="SUPFAM" id="SSF55200">
    <property type="entry name" value="Translation initiation factor IF3, C-terminal domain"/>
    <property type="match status" value="1"/>
</dbReference>
<proteinExistence type="inferred from homology"/>
<accession>A0A1F4W2E1</accession>
<sequence length="162" mass="18452">MNDKIREKQVRLLAESGENLGVVPTEEALTKARKAELDLVLIAPQSNPPVARIMDFTKFLYMERKKKSQNKVKAKKSELKEFRIGPTIGQGDLDTRVERAIEFIKNGDRVKVTVQMQGREKKYPEVAMDKLKLMEKGLEEVAKQDGEPKTTPGWISTVFVHK</sequence>
<dbReference type="PANTHER" id="PTHR10938:SF0">
    <property type="entry name" value="TRANSLATION INITIATION FACTOR IF-3, MITOCHONDRIAL"/>
    <property type="match status" value="1"/>
</dbReference>
<evidence type="ECO:0000256" key="4">
    <source>
        <dbReference type="NCBIfam" id="TIGR00168"/>
    </source>
</evidence>
<evidence type="ECO:0000313" key="8">
    <source>
        <dbReference type="Proteomes" id="UP000176614"/>
    </source>
</evidence>
<keyword evidence="2 7" id="KW-0396">Initiation factor</keyword>
<evidence type="ECO:0000259" key="5">
    <source>
        <dbReference type="Pfam" id="PF00707"/>
    </source>
</evidence>
<dbReference type="NCBIfam" id="TIGR00168">
    <property type="entry name" value="infC"/>
    <property type="match status" value="1"/>
</dbReference>
<dbReference type="InterPro" id="IPR001288">
    <property type="entry name" value="Translation_initiation_fac_3"/>
</dbReference>
<evidence type="ECO:0000259" key="6">
    <source>
        <dbReference type="Pfam" id="PF05198"/>
    </source>
</evidence>